<keyword evidence="14" id="KW-0406">Ion transport</keyword>
<feature type="region of interest" description="Disordered" evidence="10">
    <location>
        <begin position="722"/>
        <end position="750"/>
    </location>
</feature>
<evidence type="ECO:0000256" key="3">
    <source>
        <dbReference type="ARBA" id="ARBA00022692"/>
    </source>
</evidence>
<dbReference type="InterPro" id="IPR013106">
    <property type="entry name" value="Ig_V-set"/>
</dbReference>
<evidence type="ECO:0000256" key="4">
    <source>
        <dbReference type="ARBA" id="ARBA00022729"/>
    </source>
</evidence>
<dbReference type="InterPro" id="IPR007110">
    <property type="entry name" value="Ig-like_dom"/>
</dbReference>
<dbReference type="STRING" id="8469.M7B8C9"/>
<dbReference type="InterPro" id="IPR003599">
    <property type="entry name" value="Ig_sub"/>
</dbReference>
<dbReference type="EMBL" id="KB536242">
    <property type="protein sequence ID" value="EMP33384.1"/>
    <property type="molecule type" value="Genomic_DNA"/>
</dbReference>
<keyword evidence="14" id="KW-0407">Ion channel</keyword>
<keyword evidence="5 11" id="KW-1133">Transmembrane helix</keyword>
<dbReference type="GO" id="GO:0034220">
    <property type="term" value="P:monoatomic ion transmembrane transport"/>
    <property type="evidence" value="ECO:0007669"/>
    <property type="project" value="UniProtKB-KW"/>
</dbReference>
<evidence type="ECO:0000256" key="12">
    <source>
        <dbReference type="SAM" id="SignalP"/>
    </source>
</evidence>
<dbReference type="Pfam" id="PF07686">
    <property type="entry name" value="V-set"/>
    <property type="match status" value="4"/>
</dbReference>
<dbReference type="SMART" id="SM00409">
    <property type="entry name" value="IG"/>
    <property type="match status" value="4"/>
</dbReference>
<dbReference type="GO" id="GO:0005886">
    <property type="term" value="C:plasma membrane"/>
    <property type="evidence" value="ECO:0007669"/>
    <property type="project" value="TreeGrafter"/>
</dbReference>
<evidence type="ECO:0000256" key="2">
    <source>
        <dbReference type="ARBA" id="ARBA00007180"/>
    </source>
</evidence>
<accession>M7B8C9</accession>
<organism evidence="14 15">
    <name type="scientific">Chelonia mydas</name>
    <name type="common">Green sea-turtle</name>
    <name type="synonym">Chelonia agassizi</name>
    <dbReference type="NCBI Taxonomy" id="8469"/>
    <lineage>
        <taxon>Eukaryota</taxon>
        <taxon>Metazoa</taxon>
        <taxon>Chordata</taxon>
        <taxon>Craniata</taxon>
        <taxon>Vertebrata</taxon>
        <taxon>Euteleostomi</taxon>
        <taxon>Archelosauria</taxon>
        <taxon>Testudinata</taxon>
        <taxon>Testudines</taxon>
        <taxon>Cryptodira</taxon>
        <taxon>Durocryptodira</taxon>
        <taxon>Americhelydia</taxon>
        <taxon>Chelonioidea</taxon>
        <taxon>Cheloniidae</taxon>
        <taxon>Chelonia</taxon>
    </lineage>
</organism>
<evidence type="ECO:0000256" key="11">
    <source>
        <dbReference type="SAM" id="Phobius"/>
    </source>
</evidence>
<dbReference type="PANTHER" id="PTHR13869">
    <property type="entry name" value="MYELIN P0 RELATED"/>
    <property type="match status" value="1"/>
</dbReference>
<evidence type="ECO:0000256" key="7">
    <source>
        <dbReference type="ARBA" id="ARBA00023157"/>
    </source>
</evidence>
<feature type="chain" id="PRO_5004079869" evidence="12">
    <location>
        <begin position="32"/>
        <end position="750"/>
    </location>
</feature>
<evidence type="ECO:0000256" key="8">
    <source>
        <dbReference type="ARBA" id="ARBA00023180"/>
    </source>
</evidence>
<keyword evidence="8" id="KW-0325">Glycoprotein</keyword>
<comment type="similarity">
    <text evidence="2">Belongs to the myelin P0 protein family.</text>
</comment>
<dbReference type="eggNOG" id="ENOG502RYWU">
    <property type="taxonomic scope" value="Eukaryota"/>
</dbReference>
<evidence type="ECO:0000313" key="14">
    <source>
        <dbReference type="EMBL" id="EMP33384.1"/>
    </source>
</evidence>
<keyword evidence="15" id="KW-1185">Reference proteome</keyword>
<feature type="compositionally biased region" description="Basic and acidic residues" evidence="10">
    <location>
        <begin position="727"/>
        <end position="750"/>
    </location>
</feature>
<evidence type="ECO:0000259" key="13">
    <source>
        <dbReference type="PROSITE" id="PS50835"/>
    </source>
</evidence>
<dbReference type="FunFam" id="2.60.40.10:FF:000193">
    <property type="entry name" value="Myelin protein zero-like 1 like"/>
    <property type="match status" value="2"/>
</dbReference>
<comment type="subcellular location">
    <subcellularLocation>
        <location evidence="1">Membrane</location>
        <topology evidence="1">Single-pass type I membrane protein</topology>
    </subcellularLocation>
</comment>
<sequence length="750" mass="83591">MDLPPPVHGPSWMGAVLVLGGQLLVLWPVAAVEVHTSREVEALNGTNVRLKCTFSSSSPVGQRLTVTWNFRPQGINSAESMLYYYEKPYPPTSGRFKERVTWDGNIGRNDASVVVWNLNPTDNGTFTCQVKNPPDVDGTIGEIQLRVVQQVHFSEIHILSLVIGSACALMIIVVIVVVVWRHYRNRRQEKSIEMVETELFSPAAVSEAGVGNALSLEIKVNPEVQGFVDEQVTLKCSFRSFSPITQKLTVDWTYQPLTGGHMETIFHYQSVAYPAVVGTFRDRILWVGNIAKGDASIAIRNLTMNDNGTFTCAVKNPPDVHHNIPQTKLTVTHRGFSFQLTSAVLLSILVFLPSAIVVILLLVRMGRKFGVLKHRKKSGYKKSSIEVSDEDRGESLYSIGGVGLLGCDCSSEMRMVPALTLVRILLSLGNGGVLAGLVITRPKLEAGLGDSVLLECFFQSLVPGDWKVTKVDWIHVPENNTQAEEMVFYYYSNHSIPVGRFQHRVQWWGDVARKDGSVRMQDVQADDSGTYACEIRVFGRSSVFKNYTVLHVASAGRRSPCGLGMEIMAQSTVSALNGTSVRLPCTFNSCYKVENKQFSLNWTYQRCEKCSEQLFLQFRMKIVHWRLDRFGNRVEFTGNPSKNDVSFTLHQVQLEDEGTYNCYVMNLPDRHRGHARIFLKVITEVPPERDSTVAVIVGASVGGFLAVVILVLVIVKCVRRKKQQKLNTDDQKTEEEGKTDGEGNPEEGTK</sequence>
<dbReference type="InterPro" id="IPR036179">
    <property type="entry name" value="Ig-like_dom_sf"/>
</dbReference>
<feature type="transmembrane region" description="Helical" evidence="11">
    <location>
        <begin position="343"/>
        <end position="363"/>
    </location>
</feature>
<feature type="domain" description="Ig-like" evidence="13">
    <location>
        <begin position="202"/>
        <end position="332"/>
    </location>
</feature>
<feature type="transmembrane region" description="Helical" evidence="11">
    <location>
        <begin position="156"/>
        <end position="180"/>
    </location>
</feature>
<feature type="transmembrane region" description="Helical" evidence="11">
    <location>
        <begin position="693"/>
        <end position="715"/>
    </location>
</feature>
<protein>
    <submittedName>
        <fullName evidence="14">Sodium channel subunit beta-2</fullName>
    </submittedName>
</protein>
<dbReference type="SUPFAM" id="SSF48726">
    <property type="entry name" value="Immunoglobulin"/>
    <property type="match status" value="4"/>
</dbReference>
<keyword evidence="6 11" id="KW-0472">Membrane</keyword>
<evidence type="ECO:0000256" key="1">
    <source>
        <dbReference type="ARBA" id="ARBA00004479"/>
    </source>
</evidence>
<keyword evidence="9" id="KW-0393">Immunoglobulin domain</keyword>
<dbReference type="InterPro" id="IPR013783">
    <property type="entry name" value="Ig-like_fold"/>
</dbReference>
<keyword evidence="4 12" id="KW-0732">Signal</keyword>
<dbReference type="PANTHER" id="PTHR13869:SF3">
    <property type="entry name" value="SODIUM CHANNEL SUBUNIT BETA-2"/>
    <property type="match status" value="1"/>
</dbReference>
<keyword evidence="14" id="KW-0813">Transport</keyword>
<evidence type="ECO:0000256" key="10">
    <source>
        <dbReference type="SAM" id="MobiDB-lite"/>
    </source>
</evidence>
<evidence type="ECO:0000256" key="5">
    <source>
        <dbReference type="ARBA" id="ARBA00022989"/>
    </source>
</evidence>
<feature type="domain" description="Ig-like" evidence="13">
    <location>
        <begin position="417"/>
        <end position="550"/>
    </location>
</feature>
<feature type="signal peptide" evidence="12">
    <location>
        <begin position="1"/>
        <end position="31"/>
    </location>
</feature>
<dbReference type="GO" id="GO:0098609">
    <property type="term" value="P:cell-cell adhesion"/>
    <property type="evidence" value="ECO:0007669"/>
    <property type="project" value="TreeGrafter"/>
</dbReference>
<dbReference type="AlphaFoldDB" id="M7B8C9"/>
<dbReference type="Proteomes" id="UP000031443">
    <property type="component" value="Unassembled WGS sequence"/>
</dbReference>
<keyword evidence="7" id="KW-1015">Disulfide bond</keyword>
<gene>
    <name evidence="14" type="ORF">UY3_09456</name>
</gene>
<dbReference type="PRINTS" id="PR00213">
    <property type="entry name" value="MYELINP0"/>
</dbReference>
<dbReference type="PROSITE" id="PS50835">
    <property type="entry name" value="IG_LIKE"/>
    <property type="match status" value="4"/>
</dbReference>
<name>M7B8C9_CHEMY</name>
<evidence type="ECO:0000256" key="6">
    <source>
        <dbReference type="ARBA" id="ARBA00023136"/>
    </source>
</evidence>
<feature type="domain" description="Ig-like" evidence="13">
    <location>
        <begin position="28"/>
        <end position="146"/>
    </location>
</feature>
<dbReference type="InterPro" id="IPR000920">
    <property type="entry name" value="Myelin_P0-rel"/>
</dbReference>
<evidence type="ECO:0000313" key="15">
    <source>
        <dbReference type="Proteomes" id="UP000031443"/>
    </source>
</evidence>
<feature type="domain" description="Ig-like" evidence="13">
    <location>
        <begin position="560"/>
        <end position="666"/>
    </location>
</feature>
<reference evidence="15" key="1">
    <citation type="journal article" date="2013" name="Nat. Genet.">
        <title>The draft genomes of soft-shell turtle and green sea turtle yield insights into the development and evolution of the turtle-specific body plan.</title>
        <authorList>
            <person name="Wang Z."/>
            <person name="Pascual-Anaya J."/>
            <person name="Zadissa A."/>
            <person name="Li W."/>
            <person name="Niimura Y."/>
            <person name="Huang Z."/>
            <person name="Li C."/>
            <person name="White S."/>
            <person name="Xiong Z."/>
            <person name="Fang D."/>
            <person name="Wang B."/>
            <person name="Ming Y."/>
            <person name="Chen Y."/>
            <person name="Zheng Y."/>
            <person name="Kuraku S."/>
            <person name="Pignatelli M."/>
            <person name="Herrero J."/>
            <person name="Beal K."/>
            <person name="Nozawa M."/>
            <person name="Li Q."/>
            <person name="Wang J."/>
            <person name="Zhang H."/>
            <person name="Yu L."/>
            <person name="Shigenobu S."/>
            <person name="Wang J."/>
            <person name="Liu J."/>
            <person name="Flicek P."/>
            <person name="Searle S."/>
            <person name="Wang J."/>
            <person name="Kuratani S."/>
            <person name="Yin Y."/>
            <person name="Aken B."/>
            <person name="Zhang G."/>
            <person name="Irie N."/>
        </authorList>
    </citation>
    <scope>NUCLEOTIDE SEQUENCE [LARGE SCALE GENOMIC DNA]</scope>
</reference>
<keyword evidence="3 11" id="KW-0812">Transmembrane</keyword>
<dbReference type="SMART" id="SM00406">
    <property type="entry name" value="IGv"/>
    <property type="match status" value="4"/>
</dbReference>
<dbReference type="Gene3D" id="2.60.40.10">
    <property type="entry name" value="Immunoglobulins"/>
    <property type="match status" value="4"/>
</dbReference>
<evidence type="ECO:0000256" key="9">
    <source>
        <dbReference type="ARBA" id="ARBA00023319"/>
    </source>
</evidence>
<proteinExistence type="inferred from homology"/>